<organism evidence="1 2">
    <name type="scientific">Tanacetum coccineum</name>
    <dbReference type="NCBI Taxonomy" id="301880"/>
    <lineage>
        <taxon>Eukaryota</taxon>
        <taxon>Viridiplantae</taxon>
        <taxon>Streptophyta</taxon>
        <taxon>Embryophyta</taxon>
        <taxon>Tracheophyta</taxon>
        <taxon>Spermatophyta</taxon>
        <taxon>Magnoliopsida</taxon>
        <taxon>eudicotyledons</taxon>
        <taxon>Gunneridae</taxon>
        <taxon>Pentapetalae</taxon>
        <taxon>asterids</taxon>
        <taxon>campanulids</taxon>
        <taxon>Asterales</taxon>
        <taxon>Asteraceae</taxon>
        <taxon>Asteroideae</taxon>
        <taxon>Anthemideae</taxon>
        <taxon>Anthemidinae</taxon>
        <taxon>Tanacetum</taxon>
    </lineage>
</organism>
<comment type="caution">
    <text evidence="1">The sequence shown here is derived from an EMBL/GenBank/DDBJ whole genome shotgun (WGS) entry which is preliminary data.</text>
</comment>
<name>A0ABQ5G822_9ASTR</name>
<proteinExistence type="predicted"/>
<dbReference type="PANTHER" id="PTHR33116:SF79">
    <property type="entry name" value="REVERSE TRANSCRIPTASE DOMAIN, ZINC FINGER, CCHC-TYPE-RELATED"/>
    <property type="match status" value="1"/>
</dbReference>
<evidence type="ECO:0008006" key="3">
    <source>
        <dbReference type="Google" id="ProtNLM"/>
    </source>
</evidence>
<evidence type="ECO:0000313" key="1">
    <source>
        <dbReference type="EMBL" id="GJT71403.1"/>
    </source>
</evidence>
<dbReference type="EMBL" id="BQNB010018164">
    <property type="protein sequence ID" value="GJT71403.1"/>
    <property type="molecule type" value="Genomic_DNA"/>
</dbReference>
<protein>
    <recommendedName>
        <fullName evidence="3">RNA-directed DNA polymerase, eukaryota</fullName>
    </recommendedName>
</protein>
<reference evidence="1" key="2">
    <citation type="submission" date="2022-01" db="EMBL/GenBank/DDBJ databases">
        <authorList>
            <person name="Yamashiro T."/>
            <person name="Shiraishi A."/>
            <person name="Satake H."/>
            <person name="Nakayama K."/>
        </authorList>
    </citation>
    <scope>NUCLEOTIDE SEQUENCE</scope>
</reference>
<dbReference type="PANTHER" id="PTHR33116">
    <property type="entry name" value="REVERSE TRANSCRIPTASE ZINC-BINDING DOMAIN-CONTAINING PROTEIN-RELATED-RELATED"/>
    <property type="match status" value="1"/>
</dbReference>
<reference evidence="1" key="1">
    <citation type="journal article" date="2022" name="Int. J. Mol. Sci.">
        <title>Draft Genome of Tanacetum Coccineum: Genomic Comparison of Closely Related Tanacetum-Family Plants.</title>
        <authorList>
            <person name="Yamashiro T."/>
            <person name="Shiraishi A."/>
            <person name="Nakayama K."/>
            <person name="Satake H."/>
        </authorList>
    </citation>
    <scope>NUCLEOTIDE SEQUENCE</scope>
</reference>
<keyword evidence="2" id="KW-1185">Reference proteome</keyword>
<evidence type="ECO:0000313" key="2">
    <source>
        <dbReference type="Proteomes" id="UP001151760"/>
    </source>
</evidence>
<dbReference type="Proteomes" id="UP001151760">
    <property type="component" value="Unassembled WGS sequence"/>
</dbReference>
<sequence length="215" mass="24003">MADNTFRIEDDKVSDVLEYLFNDEPVNAPPENAREAANAHHVEVVAPIILDNAQNIQEEECVILSNSGEVEDERECYRIIKTYHLKNDDSLTLSHLFYADDAVFIGKWDRANILTIVRMLKCFFLASGLQINILKSKLMGIGVSNEEVLAAANIIGCSTFSTPFSYLGVKVGMSPSRRKAWDEIIGKVSNRLSKWKIKTLSVGGRLTLIKCIPLA</sequence>
<gene>
    <name evidence="1" type="ORF">Tco_1030689</name>
</gene>
<accession>A0ABQ5G822</accession>